<proteinExistence type="predicted"/>
<keyword evidence="5" id="KW-1185">Reference proteome</keyword>
<evidence type="ECO:0000256" key="1">
    <source>
        <dbReference type="ARBA" id="ARBA00022574"/>
    </source>
</evidence>
<dbReference type="PANTHER" id="PTHR22847:SF637">
    <property type="entry name" value="WD REPEAT DOMAIN 5B"/>
    <property type="match status" value="1"/>
</dbReference>
<dbReference type="PROSITE" id="PS00678">
    <property type="entry name" value="WD_REPEATS_1"/>
    <property type="match status" value="1"/>
</dbReference>
<dbReference type="Pfam" id="PF00400">
    <property type="entry name" value="WD40"/>
    <property type="match status" value="3"/>
</dbReference>
<dbReference type="Gene3D" id="2.130.10.10">
    <property type="entry name" value="YVTN repeat-like/Quinoprotein amine dehydrogenase"/>
    <property type="match status" value="2"/>
</dbReference>
<dbReference type="Proteomes" id="UP001220961">
    <property type="component" value="Chromosome 8"/>
</dbReference>
<feature type="repeat" description="WD" evidence="3">
    <location>
        <begin position="299"/>
        <end position="332"/>
    </location>
</feature>
<dbReference type="PROSITE" id="PS50082">
    <property type="entry name" value="WD_REPEATS_2"/>
    <property type="match status" value="1"/>
</dbReference>
<dbReference type="InterPro" id="IPR001680">
    <property type="entry name" value="WD40_rpt"/>
</dbReference>
<dbReference type="EMBL" id="CP119915">
    <property type="protein sequence ID" value="WFD21317.1"/>
    <property type="molecule type" value="Genomic_DNA"/>
</dbReference>
<dbReference type="InterPro" id="IPR015943">
    <property type="entry name" value="WD40/YVTN_repeat-like_dom_sf"/>
</dbReference>
<dbReference type="GO" id="GO:1990234">
    <property type="term" value="C:transferase complex"/>
    <property type="evidence" value="ECO:0007669"/>
    <property type="project" value="UniProtKB-ARBA"/>
</dbReference>
<dbReference type="InterPro" id="IPR036322">
    <property type="entry name" value="WD40_repeat_dom_sf"/>
</dbReference>
<evidence type="ECO:0000313" key="4">
    <source>
        <dbReference type="EMBL" id="WFD21317.1"/>
    </source>
</evidence>
<organism evidence="4 5">
    <name type="scientific">Malassezia caprae</name>
    <dbReference type="NCBI Taxonomy" id="1381934"/>
    <lineage>
        <taxon>Eukaryota</taxon>
        <taxon>Fungi</taxon>
        <taxon>Dikarya</taxon>
        <taxon>Basidiomycota</taxon>
        <taxon>Ustilaginomycotina</taxon>
        <taxon>Malasseziomycetes</taxon>
        <taxon>Malasseziales</taxon>
        <taxon>Malasseziaceae</taxon>
        <taxon>Malassezia</taxon>
    </lineage>
</organism>
<evidence type="ECO:0000313" key="5">
    <source>
        <dbReference type="Proteomes" id="UP001220961"/>
    </source>
</evidence>
<dbReference type="PANTHER" id="PTHR22847">
    <property type="entry name" value="WD40 REPEAT PROTEIN"/>
    <property type="match status" value="1"/>
</dbReference>
<dbReference type="SUPFAM" id="SSF50978">
    <property type="entry name" value="WD40 repeat-like"/>
    <property type="match status" value="1"/>
</dbReference>
<dbReference type="InterPro" id="IPR019775">
    <property type="entry name" value="WD40_repeat_CS"/>
</dbReference>
<protein>
    <submittedName>
        <fullName evidence="4">Uncharacterized protein</fullName>
    </submittedName>
</protein>
<dbReference type="InterPro" id="IPR059181">
    <property type="entry name" value="RWDD2A-B_C"/>
</dbReference>
<reference evidence="4" key="1">
    <citation type="submission" date="2023-03" db="EMBL/GenBank/DDBJ databases">
        <title>Mating type loci evolution in Malassezia.</title>
        <authorList>
            <person name="Coelho M.A."/>
        </authorList>
    </citation>
    <scope>NUCLEOTIDE SEQUENCE</scope>
    <source>
        <strain evidence="4">CBS 10434</strain>
    </source>
</reference>
<accession>A0AAF0EF61</accession>
<evidence type="ECO:0000256" key="3">
    <source>
        <dbReference type="PROSITE-ProRule" id="PRU00221"/>
    </source>
</evidence>
<gene>
    <name evidence="4" type="ORF">MCAP1_003578</name>
</gene>
<keyword evidence="2" id="KW-0677">Repeat</keyword>
<name>A0AAF0EF61_9BASI</name>
<dbReference type="CDD" id="cd24163">
    <property type="entry name" value="RWDD2_C"/>
    <property type="match status" value="1"/>
</dbReference>
<sequence length="600" mass="64467">MHGAAHRALLAFHHILSTKKIRTLHAWSQELELQGLVKIGYPGVLLVADRAPCESRVAEYVRRSKRLPWQTCEVRALAAVPPGAPLDGLAHALHTLAVPASVSRRSGLVQLERLKDISAYLRAADDAAPPPDAALSFSTPMNTAQATHLFQSDASLALGEARAAKARRTAHGTAHGYPIWLGVGASPLPRSDEEPLRAPTRDLGALAERAAGADGGLHKVLHAALVGETLYTAEAGRVARRTHLESGDALATYAKHGGPVTGLAVIAVQPGRTIVCTASWDRCLRFWAAHGRAPFLCVENAAADLLKALHYDAPHAILCSGGSDKTVRLWDLAPMLAWAKGLSNDAWAAAADAPRPPLVGSYQAHTRPVVSLVSVPAAPVPSAQWADDLRDLDGALVLWSADSMGRVLQVRWDARTQQCTVERELDGPETHVHQLVPAWREDADIYTLDVWCVSSDQTARRFPLSAHAREAVLPGRVSHAGAVLGPQPPLRADVCFSVPARSVLPLGMDDLVVLGCTDGTLQLWSLAQRACVHVLDGHWHEVTFLSVWHRAPEPYLVSASLDGTVRRWPWSRVTARSEAPAAGPALTAEEEAELEALLDE</sequence>
<dbReference type="AlphaFoldDB" id="A0AAF0EF61"/>
<keyword evidence="1 3" id="KW-0853">WD repeat</keyword>
<dbReference type="SMART" id="SM00320">
    <property type="entry name" value="WD40"/>
    <property type="match status" value="4"/>
</dbReference>
<evidence type="ECO:0000256" key="2">
    <source>
        <dbReference type="ARBA" id="ARBA00022737"/>
    </source>
</evidence>